<evidence type="ECO:0000313" key="2">
    <source>
        <dbReference type="EMBL" id="CAA9300359.1"/>
    </source>
</evidence>
<reference evidence="2" key="1">
    <citation type="submission" date="2020-02" db="EMBL/GenBank/DDBJ databases">
        <authorList>
            <person name="Meier V. D."/>
        </authorList>
    </citation>
    <scope>NUCLEOTIDE SEQUENCE</scope>
    <source>
        <strain evidence="2">AVDCRST_MAG77</strain>
    </source>
</reference>
<gene>
    <name evidence="2" type="ORF">AVDCRST_MAG77-5943</name>
</gene>
<sequence>MLLQRALKDAEQTAQSADSVAPQNAMEAIEERDTKLCANCFNAKTFKDTDSRMMTRCAQDLWLRPAYTLEDLNNNRVRRWHADCPEYDDEE</sequence>
<dbReference type="EMBL" id="CADCTC010000293">
    <property type="protein sequence ID" value="CAA9300359.1"/>
    <property type="molecule type" value="Genomic_DNA"/>
</dbReference>
<proteinExistence type="predicted"/>
<feature type="compositionally biased region" description="Basic and acidic residues" evidence="1">
    <location>
        <begin position="1"/>
        <end position="11"/>
    </location>
</feature>
<accession>A0A6J4KAE3</accession>
<dbReference type="AlphaFoldDB" id="A0A6J4KAE3"/>
<organism evidence="2">
    <name type="scientific">uncultured Chloroflexota bacterium</name>
    <dbReference type="NCBI Taxonomy" id="166587"/>
    <lineage>
        <taxon>Bacteria</taxon>
        <taxon>Bacillati</taxon>
        <taxon>Chloroflexota</taxon>
        <taxon>environmental samples</taxon>
    </lineage>
</organism>
<name>A0A6J4KAE3_9CHLR</name>
<feature type="compositionally biased region" description="Polar residues" evidence="1">
    <location>
        <begin position="12"/>
        <end position="22"/>
    </location>
</feature>
<feature type="region of interest" description="Disordered" evidence="1">
    <location>
        <begin position="1"/>
        <end position="27"/>
    </location>
</feature>
<evidence type="ECO:0000256" key="1">
    <source>
        <dbReference type="SAM" id="MobiDB-lite"/>
    </source>
</evidence>
<protein>
    <submittedName>
        <fullName evidence="2">Uncharacterized protein</fullName>
    </submittedName>
</protein>